<dbReference type="Pfam" id="PF13606">
    <property type="entry name" value="Ank_3"/>
    <property type="match status" value="1"/>
</dbReference>
<dbReference type="GO" id="GO:0051059">
    <property type="term" value="F:NF-kappaB binding"/>
    <property type="evidence" value="ECO:0007669"/>
    <property type="project" value="TreeGrafter"/>
</dbReference>
<protein>
    <submittedName>
        <fullName evidence="3">Uncharacterized protein</fullName>
    </submittedName>
</protein>
<organism evidence="3 4">
    <name type="scientific">Cotesia glomerata</name>
    <name type="common">Lepidopteran parasitic wasp</name>
    <name type="synonym">Apanteles glomeratus</name>
    <dbReference type="NCBI Taxonomy" id="32391"/>
    <lineage>
        <taxon>Eukaryota</taxon>
        <taxon>Metazoa</taxon>
        <taxon>Ecdysozoa</taxon>
        <taxon>Arthropoda</taxon>
        <taxon>Hexapoda</taxon>
        <taxon>Insecta</taxon>
        <taxon>Pterygota</taxon>
        <taxon>Neoptera</taxon>
        <taxon>Endopterygota</taxon>
        <taxon>Hymenoptera</taxon>
        <taxon>Apocrita</taxon>
        <taxon>Ichneumonoidea</taxon>
        <taxon>Braconidae</taxon>
        <taxon>Microgastrinae</taxon>
        <taxon>Cotesia</taxon>
    </lineage>
</organism>
<dbReference type="Proteomes" id="UP000826195">
    <property type="component" value="Unassembled WGS sequence"/>
</dbReference>
<dbReference type="GO" id="GO:0005829">
    <property type="term" value="C:cytosol"/>
    <property type="evidence" value="ECO:0007669"/>
    <property type="project" value="TreeGrafter"/>
</dbReference>
<dbReference type="SUPFAM" id="SSF48403">
    <property type="entry name" value="Ankyrin repeat"/>
    <property type="match status" value="1"/>
</dbReference>
<dbReference type="InterPro" id="IPR002110">
    <property type="entry name" value="Ankyrin_rpt"/>
</dbReference>
<dbReference type="PANTHER" id="PTHR46680:SF3">
    <property type="entry name" value="NF-KAPPA-B INHIBITOR CACTUS"/>
    <property type="match status" value="1"/>
</dbReference>
<reference evidence="3 4" key="1">
    <citation type="journal article" date="2021" name="J. Hered.">
        <title>A chromosome-level genome assembly of the parasitoid wasp, Cotesia glomerata (Hymenoptera: Braconidae).</title>
        <authorList>
            <person name="Pinto B.J."/>
            <person name="Weis J.J."/>
            <person name="Gamble T."/>
            <person name="Ode P.J."/>
            <person name="Paul R."/>
            <person name="Zaspel J.M."/>
        </authorList>
    </citation>
    <scope>NUCLEOTIDE SEQUENCE [LARGE SCALE GENOMIC DNA]</scope>
    <source>
        <strain evidence="3">CgM1</strain>
    </source>
</reference>
<dbReference type="Gene3D" id="1.25.40.20">
    <property type="entry name" value="Ankyrin repeat-containing domain"/>
    <property type="match status" value="2"/>
</dbReference>
<evidence type="ECO:0000256" key="1">
    <source>
        <dbReference type="ARBA" id="ARBA00022737"/>
    </source>
</evidence>
<dbReference type="InterPro" id="IPR036770">
    <property type="entry name" value="Ankyrin_rpt-contain_sf"/>
</dbReference>
<dbReference type="AlphaFoldDB" id="A0AAV7I8H1"/>
<gene>
    <name evidence="3" type="ORF">KQX54_017096</name>
</gene>
<dbReference type="SMART" id="SM00248">
    <property type="entry name" value="ANK"/>
    <property type="match status" value="4"/>
</dbReference>
<sequence length="348" mass="39301">MEENGPANGQQFVEPTDHEGQVFQYICRVGNIAELLEALESMRWTDVIHQYDLCGRQVTHAVAEDDQANAKSKIEILWNMGADINAKEVVMGNTLLHIAVITGNYPLAQWICRTPGADLGAVNFLQDTAYQVAYRISDLGMMEILRTSGAVCDDPSDESDTSSESLELTPSEMNKSNMVFTGIKNEEGDNLVHFLCHSGDVTELIILHDFINEENRYTLVEYNKKQQQCVHIVASQQEDAVEKIKLLTLWGADINGKELKGGDTLLHLAVRAQNYSLVEWLCQQPNINREAMNNDLMTPYHIAFFARDDKMMDVLKQNGVQCRVPLQSETNSYDEDYEPECEFQKSQL</sequence>
<evidence type="ECO:0000313" key="4">
    <source>
        <dbReference type="Proteomes" id="UP000826195"/>
    </source>
</evidence>
<evidence type="ECO:0000313" key="3">
    <source>
        <dbReference type="EMBL" id="KAH0547102.1"/>
    </source>
</evidence>
<accession>A0AAV7I8H1</accession>
<comment type="caution">
    <text evidence="3">The sequence shown here is derived from an EMBL/GenBank/DDBJ whole genome shotgun (WGS) entry which is preliminary data.</text>
</comment>
<keyword evidence="1" id="KW-0677">Repeat</keyword>
<evidence type="ECO:0000256" key="2">
    <source>
        <dbReference type="ARBA" id="ARBA00023043"/>
    </source>
</evidence>
<dbReference type="PANTHER" id="PTHR46680">
    <property type="entry name" value="NF-KAPPA-B INHIBITOR ALPHA"/>
    <property type="match status" value="1"/>
</dbReference>
<keyword evidence="4" id="KW-1185">Reference proteome</keyword>
<name>A0AAV7I8H1_COTGL</name>
<proteinExistence type="predicted"/>
<keyword evidence="2" id="KW-0040">ANK repeat</keyword>
<dbReference type="Pfam" id="PF12796">
    <property type="entry name" value="Ank_2"/>
    <property type="match status" value="1"/>
</dbReference>
<dbReference type="EMBL" id="JAHXZJ010002237">
    <property type="protein sequence ID" value="KAH0547102.1"/>
    <property type="molecule type" value="Genomic_DNA"/>
</dbReference>
<dbReference type="GO" id="GO:0071356">
    <property type="term" value="P:cellular response to tumor necrosis factor"/>
    <property type="evidence" value="ECO:0007669"/>
    <property type="project" value="TreeGrafter"/>
</dbReference>
<dbReference type="InterPro" id="IPR051070">
    <property type="entry name" value="NF-kappa-B_inhibitor"/>
</dbReference>